<dbReference type="InterPro" id="IPR043502">
    <property type="entry name" value="DNA/RNA_pol_sf"/>
</dbReference>
<name>A0A8X6RWC1_TRICX</name>
<sequence>QGICCSSKSLWSSPLHVVAKSSGSKRPVGDYRRLNAVTTPDQYPIPHIQGFSNAMYNKSIFSKIDIRVYYHIPSNRKIEEWHRPMKAAFKAYNTEHWSDALSAILLGFRIAYKEDLQSSSTELVYGTTIRLLGEFSILRQWTRH</sequence>
<dbReference type="Gene3D" id="3.30.70.270">
    <property type="match status" value="1"/>
</dbReference>
<proteinExistence type="predicted"/>
<dbReference type="SUPFAM" id="SSF56672">
    <property type="entry name" value="DNA/RNA polymerases"/>
    <property type="match status" value="1"/>
</dbReference>
<dbReference type="GO" id="GO:0071897">
    <property type="term" value="P:DNA biosynthetic process"/>
    <property type="evidence" value="ECO:0007669"/>
    <property type="project" value="UniProtKB-ARBA"/>
</dbReference>
<evidence type="ECO:0000313" key="1">
    <source>
        <dbReference type="EMBL" id="GFX99994.1"/>
    </source>
</evidence>
<comment type="caution">
    <text evidence="1">The sequence shown here is derived from an EMBL/GenBank/DDBJ whole genome shotgun (WGS) entry which is preliminary data.</text>
</comment>
<dbReference type="PANTHER" id="PTHR38681">
    <property type="entry name" value="RETROVIRUS-RELATED POL POLYPROTEIN FROM TRANSPOSON 412-LIKE PROTEIN-RELATED"/>
    <property type="match status" value="1"/>
</dbReference>
<organism evidence="1 2">
    <name type="scientific">Trichonephila clavipes</name>
    <name type="common">Golden silk orbweaver</name>
    <name type="synonym">Nephila clavipes</name>
    <dbReference type="NCBI Taxonomy" id="2585209"/>
    <lineage>
        <taxon>Eukaryota</taxon>
        <taxon>Metazoa</taxon>
        <taxon>Ecdysozoa</taxon>
        <taxon>Arthropoda</taxon>
        <taxon>Chelicerata</taxon>
        <taxon>Arachnida</taxon>
        <taxon>Araneae</taxon>
        <taxon>Araneomorphae</taxon>
        <taxon>Entelegynae</taxon>
        <taxon>Araneoidea</taxon>
        <taxon>Nephilidae</taxon>
        <taxon>Trichonephila</taxon>
    </lineage>
</organism>
<dbReference type="Gene3D" id="3.10.10.10">
    <property type="entry name" value="HIV Type 1 Reverse Transcriptase, subunit A, domain 1"/>
    <property type="match status" value="1"/>
</dbReference>
<feature type="non-terminal residue" evidence="1">
    <location>
        <position position="1"/>
    </location>
</feature>
<gene>
    <name evidence="1" type="ORF">TNCV_1340931</name>
</gene>
<dbReference type="AlphaFoldDB" id="A0A8X6RWC1"/>
<dbReference type="PANTHER" id="PTHR38681:SF1">
    <property type="entry name" value="RETROVIRUS-RELATED POL POLYPROTEIN FROM TRANSPOSON 412-LIKE PROTEIN"/>
    <property type="match status" value="1"/>
</dbReference>
<protein>
    <submittedName>
        <fullName evidence="1">Integrase catalytic domain-containing protein</fullName>
    </submittedName>
</protein>
<keyword evidence="2" id="KW-1185">Reference proteome</keyword>
<evidence type="ECO:0000313" key="2">
    <source>
        <dbReference type="Proteomes" id="UP000887159"/>
    </source>
</evidence>
<dbReference type="InterPro" id="IPR043128">
    <property type="entry name" value="Rev_trsase/Diguanyl_cyclase"/>
</dbReference>
<dbReference type="Proteomes" id="UP000887159">
    <property type="component" value="Unassembled WGS sequence"/>
</dbReference>
<dbReference type="EMBL" id="BMAU01021216">
    <property type="protein sequence ID" value="GFX99994.1"/>
    <property type="molecule type" value="Genomic_DNA"/>
</dbReference>
<reference evidence="1" key="1">
    <citation type="submission" date="2020-08" db="EMBL/GenBank/DDBJ databases">
        <title>Multicomponent nature underlies the extraordinary mechanical properties of spider dragline silk.</title>
        <authorList>
            <person name="Kono N."/>
            <person name="Nakamura H."/>
            <person name="Mori M."/>
            <person name="Yoshida Y."/>
            <person name="Ohtoshi R."/>
            <person name="Malay A.D."/>
            <person name="Moran D.A.P."/>
            <person name="Tomita M."/>
            <person name="Numata K."/>
            <person name="Arakawa K."/>
        </authorList>
    </citation>
    <scope>NUCLEOTIDE SEQUENCE</scope>
</reference>
<accession>A0A8X6RWC1</accession>